<protein>
    <submittedName>
        <fullName evidence="1">Uncharacterized protein</fullName>
    </submittedName>
</protein>
<reference evidence="1 2" key="1">
    <citation type="journal article" date="2019" name="Philos. Trans. R. Soc. Lond., B, Biol. Sci.">
        <title>Ant behaviour and brain gene expression of defending hosts depend on the ecological success of the intruding social parasite.</title>
        <authorList>
            <person name="Kaur R."/>
            <person name="Stoldt M."/>
            <person name="Jongepier E."/>
            <person name="Feldmeyer B."/>
            <person name="Menzel F."/>
            <person name="Bornberg-Bauer E."/>
            <person name="Foitzik S."/>
        </authorList>
    </citation>
    <scope>NUCLEOTIDE SEQUENCE [LARGE SCALE GENOMIC DNA]</scope>
    <source>
        <tissue evidence="1">Whole body</tissue>
    </source>
</reference>
<dbReference type="Proteomes" id="UP000310200">
    <property type="component" value="Unassembled WGS sequence"/>
</dbReference>
<gene>
    <name evidence="1" type="ORF">DBV15_05753</name>
</gene>
<accession>A0A4V3SA95</accession>
<sequence>MGIVLAATEKCGRRLIGRPTIPRRFPHFKWRSRARKTFADSGCDLDLKNYAKIDGRKTWREQILIFTTHETEIFPISLNIITSLRPPCLGCAPCLCGESLRRARHSSAKRRPGDVDRLARAISTNLGYEI</sequence>
<keyword evidence="2" id="KW-1185">Reference proteome</keyword>
<dbReference type="EMBL" id="QBLH01002572">
    <property type="protein sequence ID" value="TGZ48004.1"/>
    <property type="molecule type" value="Genomic_DNA"/>
</dbReference>
<evidence type="ECO:0000313" key="2">
    <source>
        <dbReference type="Proteomes" id="UP000310200"/>
    </source>
</evidence>
<evidence type="ECO:0000313" key="1">
    <source>
        <dbReference type="EMBL" id="TGZ48004.1"/>
    </source>
</evidence>
<dbReference type="AlphaFoldDB" id="A0A4V3SA95"/>
<proteinExistence type="predicted"/>
<comment type="caution">
    <text evidence="1">The sequence shown here is derived from an EMBL/GenBank/DDBJ whole genome shotgun (WGS) entry which is preliminary data.</text>
</comment>
<name>A0A4V3SA95_9HYME</name>
<organism evidence="1 2">
    <name type="scientific">Temnothorax longispinosus</name>
    <dbReference type="NCBI Taxonomy" id="300112"/>
    <lineage>
        <taxon>Eukaryota</taxon>
        <taxon>Metazoa</taxon>
        <taxon>Ecdysozoa</taxon>
        <taxon>Arthropoda</taxon>
        <taxon>Hexapoda</taxon>
        <taxon>Insecta</taxon>
        <taxon>Pterygota</taxon>
        <taxon>Neoptera</taxon>
        <taxon>Endopterygota</taxon>
        <taxon>Hymenoptera</taxon>
        <taxon>Apocrita</taxon>
        <taxon>Aculeata</taxon>
        <taxon>Formicoidea</taxon>
        <taxon>Formicidae</taxon>
        <taxon>Myrmicinae</taxon>
        <taxon>Temnothorax</taxon>
    </lineage>
</organism>